<gene>
    <name evidence="1" type="ORF">EHS13_27200</name>
</gene>
<dbReference type="AlphaFoldDB" id="A0A6B8RQP0"/>
<dbReference type="Proteomes" id="UP000426246">
    <property type="component" value="Chromosome"/>
</dbReference>
<dbReference type="GO" id="GO:0030246">
    <property type="term" value="F:carbohydrate binding"/>
    <property type="evidence" value="ECO:0007669"/>
    <property type="project" value="InterPro"/>
</dbReference>
<dbReference type="InterPro" id="IPR014718">
    <property type="entry name" value="GH-type_carb-bd"/>
</dbReference>
<dbReference type="EMBL" id="CP034235">
    <property type="protein sequence ID" value="QGQ98309.1"/>
    <property type="molecule type" value="Genomic_DNA"/>
</dbReference>
<evidence type="ECO:0000313" key="2">
    <source>
        <dbReference type="Proteomes" id="UP000426246"/>
    </source>
</evidence>
<reference evidence="2" key="1">
    <citation type="submission" date="2018-11" db="EMBL/GenBank/DDBJ databases">
        <title>Complete genome sequence of Paenibacillus sp. ML311-T8.</title>
        <authorList>
            <person name="Nam Y.-D."/>
            <person name="Kang J."/>
            <person name="Chung W.-H."/>
            <person name="Park Y.S."/>
        </authorList>
    </citation>
    <scope>NUCLEOTIDE SEQUENCE [LARGE SCALE GENOMIC DNA]</scope>
    <source>
        <strain evidence="2">ML311-T8</strain>
    </source>
</reference>
<protein>
    <recommendedName>
        <fullName evidence="3">DUF4432 family protein</fullName>
    </recommendedName>
</protein>
<organism evidence="1 2">
    <name type="scientific">Paenibacillus psychroresistens</name>
    <dbReference type="NCBI Taxonomy" id="1778678"/>
    <lineage>
        <taxon>Bacteria</taxon>
        <taxon>Bacillati</taxon>
        <taxon>Bacillota</taxon>
        <taxon>Bacilli</taxon>
        <taxon>Bacillales</taxon>
        <taxon>Paenibacillaceae</taxon>
        <taxon>Paenibacillus</taxon>
    </lineage>
</organism>
<dbReference type="Gene3D" id="2.70.98.10">
    <property type="match status" value="1"/>
</dbReference>
<proteinExistence type="predicted"/>
<name>A0A6B8RQP0_9BACL</name>
<dbReference type="KEGG" id="ppsc:EHS13_27200"/>
<dbReference type="RefSeq" id="WP_227013536.1">
    <property type="nucleotide sequence ID" value="NZ_CP034235.1"/>
</dbReference>
<keyword evidence="2" id="KW-1185">Reference proteome</keyword>
<evidence type="ECO:0008006" key="3">
    <source>
        <dbReference type="Google" id="ProtNLM"/>
    </source>
</evidence>
<accession>A0A6B8RQP0</accession>
<evidence type="ECO:0000313" key="1">
    <source>
        <dbReference type="EMBL" id="QGQ98309.1"/>
    </source>
</evidence>
<sequence length="301" mass="34289">MSHLHNDRNYGCRIKTELVYKGYSMVVLENEHFRLSILPGKGTDIIELLHKKTDTDFNWFTYLGLRKKEAAFTSFQMQYEGGWQEILPNLSGEHLHNGVKLEAYGEVSLSEWSYSIVKDDPEEIAVKFENNLRSMPLRIEKLISMRNDQAGFDIQETLYNTSTAIIMLDWGHHITFGSPFLQPGTRIELPDSRDAYRVPEPKSPGGFEVFPCDIGSYRLINPQGIGAEIKWDAGVWPYLWFWRDYGESTAAPYYGKHFNVGLEVFSSPPASLLQDNVIKGTAICLPPMGEKHASINFSVIN</sequence>